<evidence type="ECO:0000313" key="1">
    <source>
        <dbReference type="EMBL" id="CZE48490.1"/>
    </source>
</evidence>
<dbReference type="EMBL" id="FIZP01000008">
    <property type="protein sequence ID" value="CZE48490.1"/>
    <property type="molecule type" value="Genomic_DNA"/>
</dbReference>
<reference evidence="1 2" key="1">
    <citation type="submission" date="2016-02" db="EMBL/GenBank/DDBJ databases">
        <authorList>
            <consortium name="Pathogen Informatics"/>
        </authorList>
    </citation>
    <scope>NUCLEOTIDE SEQUENCE [LARGE SCALE GENOMIC DNA]</scope>
    <source>
        <strain evidence="1 2">RC20</strain>
    </source>
</reference>
<gene>
    <name evidence="1" type="ORF">ERS672216_01444</name>
</gene>
<dbReference type="OrthoDB" id="14666at2"/>
<protein>
    <submittedName>
        <fullName evidence="1">Uncharacterized protein</fullName>
    </submittedName>
</protein>
<dbReference type="AlphaFoldDB" id="A0A128EI09"/>
<accession>A0A128EI09</accession>
<evidence type="ECO:0000313" key="2">
    <source>
        <dbReference type="Proteomes" id="UP000069632"/>
    </source>
</evidence>
<sequence length="115" mass="12872">MNLNFKNWEEFSVDGASVPFYKKADESSEYIGFETTSCTPPGPMVNAMFALNLVKDKNTKVVMINHKFPAGLIPKIEDKFDYLRTDLDNGAVKIEFSLKDGAVLQAYDTNQVCHG</sequence>
<dbReference type="RefSeq" id="WP_075494369.1">
    <property type="nucleotide sequence ID" value="NZ_CP053844.1"/>
</dbReference>
<proteinExistence type="predicted"/>
<keyword evidence="2" id="KW-1185">Reference proteome</keyword>
<organism evidence="1 2">
    <name type="scientific">Campylobacter geochelonis</name>
    <dbReference type="NCBI Taxonomy" id="1780362"/>
    <lineage>
        <taxon>Bacteria</taxon>
        <taxon>Pseudomonadati</taxon>
        <taxon>Campylobacterota</taxon>
        <taxon>Epsilonproteobacteria</taxon>
        <taxon>Campylobacterales</taxon>
        <taxon>Campylobacteraceae</taxon>
        <taxon>Campylobacter</taxon>
    </lineage>
</organism>
<name>A0A128EI09_9BACT</name>
<dbReference type="Proteomes" id="UP000069632">
    <property type="component" value="Unassembled WGS sequence"/>
</dbReference>